<name>A0A6J7LDQ2_9ZZZZ</name>
<dbReference type="InterPro" id="IPR029058">
    <property type="entry name" value="AB_hydrolase_fold"/>
</dbReference>
<reference evidence="1" key="1">
    <citation type="submission" date="2020-05" db="EMBL/GenBank/DDBJ databases">
        <authorList>
            <person name="Chiriac C."/>
            <person name="Salcher M."/>
            <person name="Ghai R."/>
            <person name="Kavagutti S V."/>
        </authorList>
    </citation>
    <scope>NUCLEOTIDE SEQUENCE</scope>
</reference>
<accession>A0A6J7LDQ2</accession>
<proteinExistence type="predicted"/>
<evidence type="ECO:0000313" key="1">
    <source>
        <dbReference type="EMBL" id="CAB4966321.1"/>
    </source>
</evidence>
<dbReference type="Gene3D" id="3.40.50.1820">
    <property type="entry name" value="alpha/beta hydrolase"/>
    <property type="match status" value="1"/>
</dbReference>
<gene>
    <name evidence="1" type="ORF">UFOPK3879_01190</name>
</gene>
<sequence length="105" mass="11850">MEHLPDGTIKPWLTLERHMLVLRGLWEHKPTHLYSDLKVPVLFVPAEGPGGVFAETKRSAVEHAVQLVPNVRVEWFSPADHDLHAQHPSRFAEVVHAAITDGFFS</sequence>
<organism evidence="1">
    <name type="scientific">freshwater metagenome</name>
    <dbReference type="NCBI Taxonomy" id="449393"/>
    <lineage>
        <taxon>unclassified sequences</taxon>
        <taxon>metagenomes</taxon>
        <taxon>ecological metagenomes</taxon>
    </lineage>
</organism>
<dbReference type="SUPFAM" id="SSF53474">
    <property type="entry name" value="alpha/beta-Hydrolases"/>
    <property type="match status" value="1"/>
</dbReference>
<dbReference type="AlphaFoldDB" id="A0A6J7LDQ2"/>
<dbReference type="EMBL" id="CAFBNR010000067">
    <property type="protein sequence ID" value="CAB4966321.1"/>
    <property type="molecule type" value="Genomic_DNA"/>
</dbReference>
<protein>
    <submittedName>
        <fullName evidence="1">Unannotated protein</fullName>
    </submittedName>
</protein>